<dbReference type="InterPro" id="IPR013324">
    <property type="entry name" value="RNA_pol_sigma_r3/r4-like"/>
</dbReference>
<evidence type="ECO:0000256" key="5">
    <source>
        <dbReference type="SAM" id="MobiDB-lite"/>
    </source>
</evidence>
<comment type="caution">
    <text evidence="8">The sequence shown here is derived from an EMBL/GenBank/DDBJ whole genome shotgun (WGS) entry which is preliminary data.</text>
</comment>
<dbReference type="Proteomes" id="UP000253383">
    <property type="component" value="Unassembled WGS sequence"/>
</dbReference>
<dbReference type="SUPFAM" id="SSF88659">
    <property type="entry name" value="Sigma3 and sigma4 domains of RNA polymerase sigma factors"/>
    <property type="match status" value="1"/>
</dbReference>
<dbReference type="Pfam" id="PF04542">
    <property type="entry name" value="Sigma70_r2"/>
    <property type="match status" value="1"/>
</dbReference>
<protein>
    <submittedName>
        <fullName evidence="8">RNA polymerase sigma-70 factor</fullName>
    </submittedName>
</protein>
<dbReference type="InterPro" id="IPR013249">
    <property type="entry name" value="RNA_pol_sigma70_r4_t2"/>
</dbReference>
<dbReference type="InterPro" id="IPR013325">
    <property type="entry name" value="RNA_pol_sigma_r2"/>
</dbReference>
<keyword evidence="3" id="KW-0731">Sigma factor</keyword>
<feature type="region of interest" description="Disordered" evidence="5">
    <location>
        <begin position="1"/>
        <end position="27"/>
    </location>
</feature>
<evidence type="ECO:0000313" key="9">
    <source>
        <dbReference type="Proteomes" id="UP000253383"/>
    </source>
</evidence>
<dbReference type="InterPro" id="IPR007627">
    <property type="entry name" value="RNA_pol_sigma70_r2"/>
</dbReference>
<dbReference type="InterPro" id="IPR014284">
    <property type="entry name" value="RNA_pol_sigma-70_dom"/>
</dbReference>
<dbReference type="InterPro" id="IPR039425">
    <property type="entry name" value="RNA_pol_sigma-70-like"/>
</dbReference>
<dbReference type="GO" id="GO:0016987">
    <property type="term" value="F:sigma factor activity"/>
    <property type="evidence" value="ECO:0007669"/>
    <property type="project" value="UniProtKB-KW"/>
</dbReference>
<feature type="domain" description="RNA polymerase sigma factor 70 region 4 type 2" evidence="7">
    <location>
        <begin position="150"/>
        <end position="202"/>
    </location>
</feature>
<keyword evidence="2" id="KW-0805">Transcription regulation</keyword>
<evidence type="ECO:0000256" key="2">
    <source>
        <dbReference type="ARBA" id="ARBA00023015"/>
    </source>
</evidence>
<dbReference type="PANTHER" id="PTHR43133:SF46">
    <property type="entry name" value="RNA POLYMERASE SIGMA-70 FACTOR ECF SUBFAMILY"/>
    <property type="match status" value="1"/>
</dbReference>
<evidence type="ECO:0000256" key="4">
    <source>
        <dbReference type="ARBA" id="ARBA00023163"/>
    </source>
</evidence>
<evidence type="ECO:0000256" key="1">
    <source>
        <dbReference type="ARBA" id="ARBA00010641"/>
    </source>
</evidence>
<organism evidence="8 9">
    <name type="scientific">Larkinella punicea</name>
    <dbReference type="NCBI Taxonomy" id="2315727"/>
    <lineage>
        <taxon>Bacteria</taxon>
        <taxon>Pseudomonadati</taxon>
        <taxon>Bacteroidota</taxon>
        <taxon>Cytophagia</taxon>
        <taxon>Cytophagales</taxon>
        <taxon>Spirosomataceae</taxon>
        <taxon>Larkinella</taxon>
    </lineage>
</organism>
<comment type="similarity">
    <text evidence="1">Belongs to the sigma-70 factor family. ECF subfamily.</text>
</comment>
<evidence type="ECO:0000256" key="3">
    <source>
        <dbReference type="ARBA" id="ARBA00023082"/>
    </source>
</evidence>
<dbReference type="GO" id="GO:0003677">
    <property type="term" value="F:DNA binding"/>
    <property type="evidence" value="ECO:0007669"/>
    <property type="project" value="InterPro"/>
</dbReference>
<dbReference type="SUPFAM" id="SSF88946">
    <property type="entry name" value="Sigma2 domain of RNA polymerase sigma factors"/>
    <property type="match status" value="1"/>
</dbReference>
<dbReference type="AlphaFoldDB" id="A0A368JU91"/>
<sequence length="223" mass="26146">MQQVPLDDTENSGDSLPRFLGSHQPLQPGKVTDDELIFRQLFAQDPKRGCELLFRRYYTNLVNHAVRFVYSKEVAEDLVAEVYTAFWQDRVFERITTSYRAYLYQTVRHRSYNYLRWELHPSDSLDTLHTQGISPALQPDEVLHYSELHQKIEDAIQSLTPQCKRAFLLSRIEGKKYLEIAQEMQISNSAVEKLMIRALNQLRQELKGEWFISLLLGLVTYAF</sequence>
<dbReference type="PANTHER" id="PTHR43133">
    <property type="entry name" value="RNA POLYMERASE ECF-TYPE SIGMA FACTO"/>
    <property type="match status" value="1"/>
</dbReference>
<dbReference type="RefSeq" id="WP_114404262.1">
    <property type="nucleotide sequence ID" value="NZ_QOWE01000002.1"/>
</dbReference>
<dbReference type="EMBL" id="QOWE01000002">
    <property type="protein sequence ID" value="RCR71032.1"/>
    <property type="molecule type" value="Genomic_DNA"/>
</dbReference>
<dbReference type="NCBIfam" id="TIGR02937">
    <property type="entry name" value="sigma70-ECF"/>
    <property type="match status" value="1"/>
</dbReference>
<evidence type="ECO:0000259" key="6">
    <source>
        <dbReference type="Pfam" id="PF04542"/>
    </source>
</evidence>
<feature type="domain" description="RNA polymerase sigma-70 region 2" evidence="6">
    <location>
        <begin position="53"/>
        <end position="116"/>
    </location>
</feature>
<evidence type="ECO:0000259" key="7">
    <source>
        <dbReference type="Pfam" id="PF08281"/>
    </source>
</evidence>
<dbReference type="OrthoDB" id="1524077at2"/>
<keyword evidence="4" id="KW-0804">Transcription</keyword>
<proteinExistence type="inferred from homology"/>
<dbReference type="CDD" id="cd06171">
    <property type="entry name" value="Sigma70_r4"/>
    <property type="match status" value="1"/>
</dbReference>
<accession>A0A368JU91</accession>
<dbReference type="InterPro" id="IPR036388">
    <property type="entry name" value="WH-like_DNA-bd_sf"/>
</dbReference>
<evidence type="ECO:0000313" key="8">
    <source>
        <dbReference type="EMBL" id="RCR71032.1"/>
    </source>
</evidence>
<dbReference type="GO" id="GO:0006352">
    <property type="term" value="P:DNA-templated transcription initiation"/>
    <property type="evidence" value="ECO:0007669"/>
    <property type="project" value="InterPro"/>
</dbReference>
<dbReference type="Pfam" id="PF08281">
    <property type="entry name" value="Sigma70_r4_2"/>
    <property type="match status" value="1"/>
</dbReference>
<dbReference type="Gene3D" id="1.10.10.10">
    <property type="entry name" value="Winged helix-like DNA-binding domain superfamily/Winged helix DNA-binding domain"/>
    <property type="match status" value="1"/>
</dbReference>
<dbReference type="Gene3D" id="1.10.1740.10">
    <property type="match status" value="1"/>
</dbReference>
<gene>
    <name evidence="8" type="ORF">DUE52_01905</name>
</gene>
<reference evidence="8 9" key="1">
    <citation type="submission" date="2018-07" db="EMBL/GenBank/DDBJ databases">
        <title>Genome analysis of Larkinella rosea.</title>
        <authorList>
            <person name="Zhou Z."/>
            <person name="Wang G."/>
        </authorList>
    </citation>
    <scope>NUCLEOTIDE SEQUENCE [LARGE SCALE GENOMIC DNA]</scope>
    <source>
        <strain evidence="9">zzj9</strain>
    </source>
</reference>
<keyword evidence="9" id="KW-1185">Reference proteome</keyword>
<name>A0A368JU91_9BACT</name>